<name>A0A0W8E8Z7_9ZZZZ</name>
<protein>
    <submittedName>
        <fullName evidence="3">Transcriptional regulator, tetr family</fullName>
    </submittedName>
</protein>
<proteinExistence type="predicted"/>
<dbReference type="InterPro" id="IPR050109">
    <property type="entry name" value="HTH-type_TetR-like_transc_reg"/>
</dbReference>
<dbReference type="Pfam" id="PF00440">
    <property type="entry name" value="TetR_N"/>
    <property type="match status" value="1"/>
</dbReference>
<evidence type="ECO:0000313" key="3">
    <source>
        <dbReference type="EMBL" id="KUG04957.1"/>
    </source>
</evidence>
<dbReference type="EMBL" id="LNQE01001834">
    <property type="protein sequence ID" value="KUG04957.1"/>
    <property type="molecule type" value="Genomic_DNA"/>
</dbReference>
<dbReference type="Gene3D" id="1.10.357.10">
    <property type="entry name" value="Tetracycline Repressor, domain 2"/>
    <property type="match status" value="1"/>
</dbReference>
<dbReference type="PANTHER" id="PTHR30328:SF54">
    <property type="entry name" value="HTH-TYPE TRANSCRIPTIONAL REPRESSOR SCO4008"/>
    <property type="match status" value="1"/>
</dbReference>
<dbReference type="AlphaFoldDB" id="A0A0W8E8Z7"/>
<reference evidence="3" key="1">
    <citation type="journal article" date="2015" name="Proc. Natl. Acad. Sci. U.S.A.">
        <title>Networks of energetic and metabolic interactions define dynamics in microbial communities.</title>
        <authorList>
            <person name="Embree M."/>
            <person name="Liu J.K."/>
            <person name="Al-Bassam M.M."/>
            <person name="Zengler K."/>
        </authorList>
    </citation>
    <scope>NUCLEOTIDE SEQUENCE</scope>
</reference>
<feature type="domain" description="HTH tetR-type" evidence="2">
    <location>
        <begin position="1"/>
        <end position="59"/>
    </location>
</feature>
<dbReference type="InterPro" id="IPR001647">
    <property type="entry name" value="HTH_TetR"/>
</dbReference>
<comment type="caution">
    <text evidence="3">The sequence shown here is derived from an EMBL/GenBank/DDBJ whole genome shotgun (WGS) entry which is preliminary data.</text>
</comment>
<dbReference type="GO" id="GO:0003677">
    <property type="term" value="F:DNA binding"/>
    <property type="evidence" value="ECO:0007669"/>
    <property type="project" value="UniProtKB-KW"/>
</dbReference>
<dbReference type="PRINTS" id="PR00455">
    <property type="entry name" value="HTHTETR"/>
</dbReference>
<dbReference type="PROSITE" id="PS50977">
    <property type="entry name" value="HTH_TETR_2"/>
    <property type="match status" value="1"/>
</dbReference>
<dbReference type="SUPFAM" id="SSF48498">
    <property type="entry name" value="Tetracyclin repressor-like, C-terminal domain"/>
    <property type="match status" value="1"/>
</dbReference>
<gene>
    <name evidence="3" type="ORF">ASZ90_017636</name>
</gene>
<evidence type="ECO:0000256" key="1">
    <source>
        <dbReference type="ARBA" id="ARBA00023125"/>
    </source>
</evidence>
<organism evidence="3">
    <name type="scientific">hydrocarbon metagenome</name>
    <dbReference type="NCBI Taxonomy" id="938273"/>
    <lineage>
        <taxon>unclassified sequences</taxon>
        <taxon>metagenomes</taxon>
        <taxon>ecological metagenomes</taxon>
    </lineage>
</organism>
<evidence type="ECO:0000259" key="2">
    <source>
        <dbReference type="PROSITE" id="PS50977"/>
    </source>
</evidence>
<dbReference type="Gene3D" id="1.10.10.60">
    <property type="entry name" value="Homeodomain-like"/>
    <property type="match status" value="1"/>
</dbReference>
<dbReference type="SUPFAM" id="SSF46689">
    <property type="entry name" value="Homeodomain-like"/>
    <property type="match status" value="1"/>
</dbReference>
<dbReference type="InterPro" id="IPR036271">
    <property type="entry name" value="Tet_transcr_reg_TetR-rel_C_sf"/>
</dbReference>
<accession>A0A0W8E8Z7</accession>
<keyword evidence="1" id="KW-0238">DNA-binding</keyword>
<dbReference type="InterPro" id="IPR009057">
    <property type="entry name" value="Homeodomain-like_sf"/>
</dbReference>
<dbReference type="PANTHER" id="PTHR30328">
    <property type="entry name" value="TRANSCRIPTIONAL REPRESSOR"/>
    <property type="match status" value="1"/>
</dbReference>
<sequence length="188" mass="21318">MRERIVQSAGQEILKYGFRKFTIDDLASNLGISKKTIYKYFNSKNEIICSVLDDFLEMDKDNRRALLASSSGTAEKLQAMLSSSLQTMVPTWLLGELQQYFPEEWAKCEIVIEFQKAQMIDIVKAGIDNGELRPEIDPALLDGVLHASTAALLDYRFLTEHDLTLDQALNKFLSLIFYGILNNSRNEG</sequence>